<sequence>MTDELRPGFWVIIPSGRKGVLTEQNAQGAWYVRVSGGRGIGLYREDELKRY</sequence>
<comment type="caution">
    <text evidence="1">The sequence shown here is derived from an EMBL/GenBank/DDBJ whole genome shotgun (WGS) entry which is preliminary data.</text>
</comment>
<proteinExistence type="predicted"/>
<dbReference type="Proteomes" id="UP000038487">
    <property type="component" value="Unassembled WGS sequence"/>
</dbReference>
<dbReference type="AlphaFoldDB" id="A0AB33TBJ0"/>
<name>A0AB33TBJ0_9MYCO</name>
<evidence type="ECO:0000313" key="1">
    <source>
        <dbReference type="EMBL" id="CPT52432.1"/>
    </source>
</evidence>
<organism evidence="1 2">
    <name type="scientific">Mycobacteroides abscessus</name>
    <dbReference type="NCBI Taxonomy" id="36809"/>
    <lineage>
        <taxon>Bacteria</taxon>
        <taxon>Bacillati</taxon>
        <taxon>Actinomycetota</taxon>
        <taxon>Actinomycetes</taxon>
        <taxon>Mycobacteriales</taxon>
        <taxon>Mycobacteriaceae</taxon>
        <taxon>Mycobacteroides</taxon>
    </lineage>
</organism>
<gene>
    <name evidence="1" type="ORF">ERS075527_03908</name>
</gene>
<dbReference type="EMBL" id="CSUW01000009">
    <property type="protein sequence ID" value="CPT52432.1"/>
    <property type="molecule type" value="Genomic_DNA"/>
</dbReference>
<evidence type="ECO:0000313" key="2">
    <source>
        <dbReference type="Proteomes" id="UP000038487"/>
    </source>
</evidence>
<accession>A0AB33TBJ0</accession>
<dbReference type="RefSeq" id="WP_157836175.1">
    <property type="nucleotide sequence ID" value="NZ_CSUW01000009.1"/>
</dbReference>
<reference evidence="1 2" key="1">
    <citation type="submission" date="2015-03" db="EMBL/GenBank/DDBJ databases">
        <authorList>
            <consortium name="Pathogen Informatics"/>
            <person name="Murphy D."/>
        </authorList>
    </citation>
    <scope>NUCLEOTIDE SEQUENCE [LARGE SCALE GENOMIC DNA]</scope>
    <source>
        <strain evidence="1 2">PAP036</strain>
    </source>
</reference>
<protein>
    <submittedName>
        <fullName evidence="1">Uncharacterized protein</fullName>
    </submittedName>
</protein>